<comment type="similarity">
    <text evidence="1">Belongs to the PDCD5 family.</text>
</comment>
<dbReference type="PANTHER" id="PTHR10840:SF0">
    <property type="entry name" value="PROGRAMMED CELL DEATH PROTEIN 5"/>
    <property type="match status" value="1"/>
</dbReference>
<dbReference type="InterPro" id="IPR002836">
    <property type="entry name" value="PDCD5-like"/>
</dbReference>
<evidence type="ECO:0008006" key="3">
    <source>
        <dbReference type="Google" id="ProtNLM"/>
    </source>
</evidence>
<proteinExistence type="inferred from homology"/>
<accession>A0A7R9F900</accession>
<dbReference type="EMBL" id="OD569749">
    <property type="protein sequence ID" value="CAD7448248.1"/>
    <property type="molecule type" value="Genomic_DNA"/>
</dbReference>
<organism evidence="2">
    <name type="scientific">Timema bartmani</name>
    <dbReference type="NCBI Taxonomy" id="61472"/>
    <lineage>
        <taxon>Eukaryota</taxon>
        <taxon>Metazoa</taxon>
        <taxon>Ecdysozoa</taxon>
        <taxon>Arthropoda</taxon>
        <taxon>Hexapoda</taxon>
        <taxon>Insecta</taxon>
        <taxon>Pterygota</taxon>
        <taxon>Neoptera</taxon>
        <taxon>Polyneoptera</taxon>
        <taxon>Phasmatodea</taxon>
        <taxon>Timematodea</taxon>
        <taxon>Timematoidea</taxon>
        <taxon>Timematidae</taxon>
        <taxon>Timema</taxon>
    </lineage>
</organism>
<dbReference type="GO" id="GO:0003677">
    <property type="term" value="F:DNA binding"/>
    <property type="evidence" value="ECO:0007669"/>
    <property type="project" value="InterPro"/>
</dbReference>
<reference evidence="2" key="1">
    <citation type="submission" date="2020-11" db="EMBL/GenBank/DDBJ databases">
        <authorList>
            <person name="Tran Van P."/>
        </authorList>
    </citation>
    <scope>NUCLEOTIDE SEQUENCE</scope>
</reference>
<dbReference type="Pfam" id="PF01984">
    <property type="entry name" value="dsDNA_bind"/>
    <property type="match status" value="1"/>
</dbReference>
<dbReference type="GO" id="GO:0005634">
    <property type="term" value="C:nucleus"/>
    <property type="evidence" value="ECO:0007669"/>
    <property type="project" value="TreeGrafter"/>
</dbReference>
<protein>
    <recommendedName>
        <fullName evidence="3">Programmed cell death protein 5</fullName>
    </recommendedName>
</protein>
<gene>
    <name evidence="2" type="ORF">TBIB3V08_LOCUS10535</name>
</gene>
<dbReference type="AlphaFoldDB" id="A0A7R9F900"/>
<dbReference type="InterPro" id="IPR036883">
    <property type="entry name" value="PDCD5-like_sf"/>
</dbReference>
<dbReference type="GO" id="GO:0005829">
    <property type="term" value="C:cytosol"/>
    <property type="evidence" value="ECO:0007669"/>
    <property type="project" value="TreeGrafter"/>
</dbReference>
<dbReference type="Gene3D" id="1.10.8.140">
    <property type="entry name" value="PDCD5-like"/>
    <property type="match status" value="1"/>
</dbReference>
<name>A0A7R9F900_9NEOP</name>
<evidence type="ECO:0000313" key="2">
    <source>
        <dbReference type="EMBL" id="CAD7448248.1"/>
    </source>
</evidence>
<evidence type="ECO:0000256" key="1">
    <source>
        <dbReference type="ARBA" id="ARBA00010490"/>
    </source>
</evidence>
<dbReference type="PANTHER" id="PTHR10840">
    <property type="entry name" value="PROGRAMMED CELL DEATH PROTEIN 5"/>
    <property type="match status" value="1"/>
</dbReference>
<dbReference type="SUPFAM" id="SSF46950">
    <property type="entry name" value="Double-stranded DNA-binding domain"/>
    <property type="match status" value="1"/>
</dbReference>
<sequence length="171" mass="19283">MKHMMKEKAVSKLQPPCSKGWGPVAIAKDNASALPILFATKPYLYRTLNMLGEAKQTKCEHDTLGGQDGSSQQKAAEERKQIEEMKHNILTQVLTQEARARLNTLMIGKPEKGQVVENMLIQMARSGQLMEKLDEQQLISILEKVSKQMQKTSTVKFDRRRAALDDSDEDL</sequence>